<feature type="domain" description="Transglutaminase-like" evidence="2">
    <location>
        <begin position="292"/>
        <end position="372"/>
    </location>
</feature>
<comment type="caution">
    <text evidence="4">The sequence shown here is derived from an EMBL/GenBank/DDBJ whole genome shotgun (WGS) entry which is preliminary data.</text>
</comment>
<dbReference type="Gene3D" id="2.60.40.3140">
    <property type="match status" value="1"/>
</dbReference>
<organism evidence="4 5">
    <name type="scientific">Microbulbifer rhizosphaerae</name>
    <dbReference type="NCBI Taxonomy" id="1562603"/>
    <lineage>
        <taxon>Bacteria</taxon>
        <taxon>Pseudomonadati</taxon>
        <taxon>Pseudomonadota</taxon>
        <taxon>Gammaproteobacteria</taxon>
        <taxon>Cellvibrionales</taxon>
        <taxon>Microbulbiferaceae</taxon>
        <taxon>Microbulbifer</taxon>
    </lineage>
</organism>
<dbReference type="SUPFAM" id="SSF54001">
    <property type="entry name" value="Cysteine proteinases"/>
    <property type="match status" value="1"/>
</dbReference>
<dbReference type="GO" id="GO:0008233">
    <property type="term" value="F:peptidase activity"/>
    <property type="evidence" value="ECO:0007669"/>
    <property type="project" value="UniProtKB-KW"/>
</dbReference>
<dbReference type="Gene3D" id="3.10.620.30">
    <property type="match status" value="1"/>
</dbReference>
<keyword evidence="1" id="KW-0732">Signal</keyword>
<feature type="chain" id="PRO_5031568429" evidence="1">
    <location>
        <begin position="35"/>
        <end position="693"/>
    </location>
</feature>
<proteinExistence type="predicted"/>
<accession>A0A7W4WAG2</accession>
<reference evidence="4 5" key="1">
    <citation type="submission" date="2020-08" db="EMBL/GenBank/DDBJ databases">
        <title>Genomic Encyclopedia of Type Strains, Phase III (KMG-III): the genomes of soil and plant-associated and newly described type strains.</title>
        <authorList>
            <person name="Whitman W."/>
        </authorList>
    </citation>
    <scope>NUCLEOTIDE SEQUENCE [LARGE SCALE GENOMIC DNA]</scope>
    <source>
        <strain evidence="4 5">CECT 8799</strain>
    </source>
</reference>
<dbReference type="GO" id="GO:0006508">
    <property type="term" value="P:proteolysis"/>
    <property type="evidence" value="ECO:0007669"/>
    <property type="project" value="UniProtKB-KW"/>
</dbReference>
<feature type="domain" description="DUF3857" evidence="3">
    <location>
        <begin position="79"/>
        <end position="245"/>
    </location>
</feature>
<dbReference type="InterPro" id="IPR024618">
    <property type="entry name" value="DUF3857"/>
</dbReference>
<dbReference type="InterPro" id="IPR038765">
    <property type="entry name" value="Papain-like_cys_pep_sf"/>
</dbReference>
<gene>
    <name evidence="4" type="ORF">FHS09_001481</name>
</gene>
<evidence type="ECO:0000259" key="2">
    <source>
        <dbReference type="Pfam" id="PF01841"/>
    </source>
</evidence>
<evidence type="ECO:0000256" key="1">
    <source>
        <dbReference type="SAM" id="SignalP"/>
    </source>
</evidence>
<evidence type="ECO:0000313" key="4">
    <source>
        <dbReference type="EMBL" id="MBB3060662.1"/>
    </source>
</evidence>
<dbReference type="Pfam" id="PF01841">
    <property type="entry name" value="Transglut_core"/>
    <property type="match status" value="1"/>
</dbReference>
<keyword evidence="5" id="KW-1185">Reference proteome</keyword>
<evidence type="ECO:0000313" key="5">
    <source>
        <dbReference type="Proteomes" id="UP000535937"/>
    </source>
</evidence>
<dbReference type="EMBL" id="JACHWZ010000005">
    <property type="protein sequence ID" value="MBB3060662.1"/>
    <property type="molecule type" value="Genomic_DNA"/>
</dbReference>
<evidence type="ECO:0000259" key="3">
    <source>
        <dbReference type="Pfam" id="PF12969"/>
    </source>
</evidence>
<dbReference type="InterPro" id="IPR002931">
    <property type="entry name" value="Transglutaminase-like"/>
</dbReference>
<protein>
    <submittedName>
        <fullName evidence="4">Transglutaminase-like putative cysteine protease</fullName>
    </submittedName>
</protein>
<dbReference type="Proteomes" id="UP000535937">
    <property type="component" value="Unassembled WGS sequence"/>
</dbReference>
<dbReference type="AlphaFoldDB" id="A0A7W4WAG2"/>
<name>A0A7W4WAG2_9GAMM</name>
<sequence length="693" mass="78918">MTSPSRVRSFPVHIPVFFILLALVSVLLSSPAAAADYELAPRPQWLQPVALPESENLSSGESLHYLLVDTQINVSGEEKERFYRVAMRPLNQQGLQQISSISLGFAPAYEKLVIHDISVLRDGKRRDRLKSAEIKVFQREDELDRGLYAERWTAMLLLKDLRARDVVEYSYTLRGSNPVLGDKFFGRELLAWGVSIERLYISVLSPREKALQVRIADTKKGHEIDIQQHTKGNTVRYFADLRHTEAVRQEDGIPEWLSPLPVLQYSQYADWRQVNDWAHALYRTPGELPEEFARMVAEMEGSPAQKAAVATQWIQNNIRYFGIEHGVNSHRPSAPMETFERRFGDCKDKTVLLVAALRELGIDAHPALVSSVNNLYLDGRLPSPGNFDHVITTFTLDGKRYWVDPTATSQAGSLQEMSLPDFNWALVVDGERDSLTAIEAPSQSQRRARVVVREIVTLADNRKAATFEVTSRYSGWRAEQMRSYTGYRDRETLGAEFLQYYSRYFPSIEILEPIEVIDSEHGNELVLKEKYRLRKVGDDSSGKNMLKLVASNVVETLRLPNSLQRQYPFRLPGDLQIEQTLEVVAQSAADIRWSEKGGGEAIANPWFEFEREVRKDGNRVTVEYRYNSRRKSVSAADFPKYLEQINRVESDLSYVLWLSSASASREERRNRARNLARDLLSGKKSDSANGGVQ</sequence>
<dbReference type="Pfam" id="PF12969">
    <property type="entry name" value="DUF3857"/>
    <property type="match status" value="1"/>
</dbReference>
<dbReference type="RefSeq" id="WP_183458221.1">
    <property type="nucleotide sequence ID" value="NZ_JACHWZ010000005.1"/>
</dbReference>
<keyword evidence="4" id="KW-0645">Protease</keyword>
<feature type="signal peptide" evidence="1">
    <location>
        <begin position="1"/>
        <end position="34"/>
    </location>
</feature>
<keyword evidence="4" id="KW-0378">Hydrolase</keyword>